<dbReference type="RefSeq" id="WP_166152698.1">
    <property type="nucleotide sequence ID" value="NZ_JAAOIW010000008.1"/>
</dbReference>
<keyword evidence="1" id="KW-0812">Transmembrane</keyword>
<proteinExistence type="predicted"/>
<name>A0ABX0J9F3_9BACL</name>
<reference evidence="2" key="1">
    <citation type="submission" date="2020-03" db="EMBL/GenBank/DDBJ databases">
        <title>Draft sequencing of Paenibacilllus sp. S3N08.</title>
        <authorList>
            <person name="Kim D.-U."/>
        </authorList>
    </citation>
    <scope>NUCLEOTIDE SEQUENCE</scope>
    <source>
        <strain evidence="2">S3N08</strain>
    </source>
</reference>
<feature type="transmembrane region" description="Helical" evidence="1">
    <location>
        <begin position="60"/>
        <end position="82"/>
    </location>
</feature>
<comment type="caution">
    <text evidence="2">The sequence shown here is derived from an EMBL/GenBank/DDBJ whole genome shotgun (WGS) entry which is preliminary data.</text>
</comment>
<evidence type="ECO:0000256" key="1">
    <source>
        <dbReference type="SAM" id="Phobius"/>
    </source>
</evidence>
<dbReference type="Proteomes" id="UP001165962">
    <property type="component" value="Unassembled WGS sequence"/>
</dbReference>
<organism evidence="2 3">
    <name type="scientific">Paenibacillus agricola</name>
    <dbReference type="NCBI Taxonomy" id="2716264"/>
    <lineage>
        <taxon>Bacteria</taxon>
        <taxon>Bacillati</taxon>
        <taxon>Bacillota</taxon>
        <taxon>Bacilli</taxon>
        <taxon>Bacillales</taxon>
        <taxon>Paenibacillaceae</taxon>
        <taxon>Paenibacillus</taxon>
    </lineage>
</organism>
<evidence type="ECO:0000313" key="3">
    <source>
        <dbReference type="Proteomes" id="UP001165962"/>
    </source>
</evidence>
<keyword evidence="1" id="KW-0472">Membrane</keyword>
<keyword evidence="3" id="KW-1185">Reference proteome</keyword>
<sequence length="123" mass="13879">MVLIKKAVSLLGYLILAMALMVSPPTSSYEEFSASESIPETSAAKQGTKTKLATRKQSTLLYKLVIFSKYLPILFVVLQMVLKQLPYPRITFKPYIFILLKRLFMTPIKFTSNFLAINTPIAV</sequence>
<accession>A0ABX0J9F3</accession>
<keyword evidence="1" id="KW-1133">Transmembrane helix</keyword>
<protein>
    <submittedName>
        <fullName evidence="2">Uncharacterized protein</fullName>
    </submittedName>
</protein>
<dbReference type="EMBL" id="JAAOIW010000008">
    <property type="protein sequence ID" value="NHN32406.1"/>
    <property type="molecule type" value="Genomic_DNA"/>
</dbReference>
<evidence type="ECO:0000313" key="2">
    <source>
        <dbReference type="EMBL" id="NHN32406.1"/>
    </source>
</evidence>
<gene>
    <name evidence="2" type="ORF">G9U52_21425</name>
</gene>